<feature type="transmembrane region" description="Helical" evidence="7">
    <location>
        <begin position="124"/>
        <end position="147"/>
    </location>
</feature>
<evidence type="ECO:0000256" key="2">
    <source>
        <dbReference type="ARBA" id="ARBA00022475"/>
    </source>
</evidence>
<evidence type="ECO:0000256" key="1">
    <source>
        <dbReference type="ARBA" id="ARBA00004651"/>
    </source>
</evidence>
<evidence type="ECO:0000313" key="10">
    <source>
        <dbReference type="Proteomes" id="UP000327000"/>
    </source>
</evidence>
<accession>A0A5N5WCE5</accession>
<dbReference type="PROSITE" id="PS50850">
    <property type="entry name" value="MFS"/>
    <property type="match status" value="1"/>
</dbReference>
<feature type="domain" description="Major facilitator superfamily (MFS) profile" evidence="8">
    <location>
        <begin position="34"/>
        <end position="409"/>
    </location>
</feature>
<dbReference type="InterPro" id="IPR036259">
    <property type="entry name" value="MFS_trans_sf"/>
</dbReference>
<dbReference type="GO" id="GO:0005886">
    <property type="term" value="C:plasma membrane"/>
    <property type="evidence" value="ECO:0007669"/>
    <property type="project" value="UniProtKB-SubCell"/>
</dbReference>
<dbReference type="Pfam" id="PF07690">
    <property type="entry name" value="MFS_1"/>
    <property type="match status" value="1"/>
</dbReference>
<feature type="transmembrane region" description="Helical" evidence="7">
    <location>
        <begin position="351"/>
        <end position="374"/>
    </location>
</feature>
<dbReference type="Proteomes" id="UP000327000">
    <property type="component" value="Unassembled WGS sequence"/>
</dbReference>
<evidence type="ECO:0000313" key="9">
    <source>
        <dbReference type="EMBL" id="KAB7849991.1"/>
    </source>
</evidence>
<feature type="transmembrane region" description="Helical" evidence="7">
    <location>
        <begin position="230"/>
        <end position="252"/>
    </location>
</feature>
<protein>
    <submittedName>
        <fullName evidence="9">MFS transporter</fullName>
    </submittedName>
</protein>
<feature type="transmembrane region" description="Helical" evidence="7">
    <location>
        <begin position="32"/>
        <end position="53"/>
    </location>
</feature>
<evidence type="ECO:0000259" key="8">
    <source>
        <dbReference type="PROSITE" id="PS50850"/>
    </source>
</evidence>
<comment type="caution">
    <text evidence="9">The sequence shown here is derived from an EMBL/GenBank/DDBJ whole genome shotgun (WGS) entry which is preliminary data.</text>
</comment>
<feature type="transmembrane region" description="Helical" evidence="7">
    <location>
        <begin position="264"/>
        <end position="284"/>
    </location>
</feature>
<keyword evidence="10" id="KW-1185">Reference proteome</keyword>
<evidence type="ECO:0000256" key="5">
    <source>
        <dbReference type="ARBA" id="ARBA00023136"/>
    </source>
</evidence>
<dbReference type="PANTHER" id="PTHR43124">
    <property type="entry name" value="PURINE EFFLUX PUMP PBUE"/>
    <property type="match status" value="1"/>
</dbReference>
<evidence type="ECO:0000256" key="4">
    <source>
        <dbReference type="ARBA" id="ARBA00022989"/>
    </source>
</evidence>
<dbReference type="AlphaFoldDB" id="A0A5N5WCE5"/>
<evidence type="ECO:0000256" key="7">
    <source>
        <dbReference type="SAM" id="Phobius"/>
    </source>
</evidence>
<feature type="transmembrane region" description="Helical" evidence="7">
    <location>
        <begin position="296"/>
        <end position="314"/>
    </location>
</feature>
<evidence type="ECO:0000256" key="3">
    <source>
        <dbReference type="ARBA" id="ARBA00022692"/>
    </source>
</evidence>
<dbReference type="OrthoDB" id="9814237at2"/>
<dbReference type="RefSeq" id="WP_152262582.1">
    <property type="nucleotide sequence ID" value="NZ_VOKX01000009.1"/>
</dbReference>
<dbReference type="CDD" id="cd17324">
    <property type="entry name" value="MFS_NepI_like"/>
    <property type="match status" value="1"/>
</dbReference>
<sequence>MAPSTPPGTVPHPTPASPAQPPNSRHSHPHSAAVLATLTACVFLIGTSEWVMVGLLPGLAAELRQPLPAVGSLVTWYALVVTVAGPVVTVAVLRLPRRRALLALLGLFIAGNAVAALADGLGTLAAARMATALTHSTAFATALVIAVSTTPAAHRGRAIAVVAAGWNLATVLGAPLGTWIGGRYGWRATFWGITVLSALVLLAVATLVRPPDPGTRPAPRAEIRALLGRGPARVMAVTVLAQAGLFTVHTYISPFLGDVSGFSANAVTLLLATFGAGALLGNVLGGRLADRAPERALGATLFVLAAVLASLTLTSRTLPTAALTVPLLGLVTAVLIPLLQERALAAAPGAPTLITAVTASAFNLGTAGGSALGGRALGSGLGLHDLPWLGALVVTAAAALAAFTRPMTHPTP</sequence>
<feature type="region of interest" description="Disordered" evidence="6">
    <location>
        <begin position="1"/>
        <end position="29"/>
    </location>
</feature>
<keyword evidence="5 7" id="KW-0472">Membrane</keyword>
<dbReference type="GO" id="GO:0022857">
    <property type="term" value="F:transmembrane transporter activity"/>
    <property type="evidence" value="ECO:0007669"/>
    <property type="project" value="InterPro"/>
</dbReference>
<dbReference type="InterPro" id="IPR050189">
    <property type="entry name" value="MFS_Efflux_Transporters"/>
</dbReference>
<feature type="transmembrane region" description="Helical" evidence="7">
    <location>
        <begin position="188"/>
        <end position="209"/>
    </location>
</feature>
<dbReference type="PANTHER" id="PTHR43124:SF8">
    <property type="entry name" value="INNER MEMBRANE TRANSPORT PROTEIN YDHP"/>
    <property type="match status" value="1"/>
</dbReference>
<feature type="transmembrane region" description="Helical" evidence="7">
    <location>
        <begin position="159"/>
        <end position="182"/>
    </location>
</feature>
<feature type="transmembrane region" description="Helical" evidence="7">
    <location>
        <begin position="73"/>
        <end position="93"/>
    </location>
</feature>
<dbReference type="EMBL" id="VOKX01000009">
    <property type="protein sequence ID" value="KAB7849991.1"/>
    <property type="molecule type" value="Genomic_DNA"/>
</dbReference>
<reference evidence="9 10" key="1">
    <citation type="journal article" date="2019" name="Microb. Cell Fact.">
        <title>Exploring novel herbicidin analogues by transcriptional regulator overexpression and MS/MS molecular networking.</title>
        <authorList>
            <person name="Shi Y."/>
            <person name="Gu R."/>
            <person name="Li Y."/>
            <person name="Wang X."/>
            <person name="Ren W."/>
            <person name="Li X."/>
            <person name="Wang L."/>
            <person name="Xie Y."/>
            <person name="Hong B."/>
        </authorList>
    </citation>
    <scope>NUCLEOTIDE SEQUENCE [LARGE SCALE GENOMIC DNA]</scope>
    <source>
        <strain evidence="9 10">US-43</strain>
    </source>
</reference>
<name>A0A5N5WCE5_STRMB</name>
<dbReference type="SUPFAM" id="SSF103473">
    <property type="entry name" value="MFS general substrate transporter"/>
    <property type="match status" value="1"/>
</dbReference>
<organism evidence="9 10">
    <name type="scientific">Streptomyces mobaraensis</name>
    <name type="common">Streptoverticillium mobaraense</name>
    <dbReference type="NCBI Taxonomy" id="35621"/>
    <lineage>
        <taxon>Bacteria</taxon>
        <taxon>Bacillati</taxon>
        <taxon>Actinomycetota</taxon>
        <taxon>Actinomycetes</taxon>
        <taxon>Kitasatosporales</taxon>
        <taxon>Streptomycetaceae</taxon>
        <taxon>Streptomyces</taxon>
    </lineage>
</organism>
<keyword evidence="3 7" id="KW-0812">Transmembrane</keyword>
<comment type="subcellular location">
    <subcellularLocation>
        <location evidence="1">Cell membrane</location>
        <topology evidence="1">Multi-pass membrane protein</topology>
    </subcellularLocation>
</comment>
<keyword evidence="4 7" id="KW-1133">Transmembrane helix</keyword>
<feature type="compositionally biased region" description="Pro residues" evidence="6">
    <location>
        <begin position="1"/>
        <end position="21"/>
    </location>
</feature>
<proteinExistence type="predicted"/>
<dbReference type="InterPro" id="IPR011701">
    <property type="entry name" value="MFS"/>
</dbReference>
<dbReference type="Gene3D" id="1.20.1250.20">
    <property type="entry name" value="MFS general substrate transporter like domains"/>
    <property type="match status" value="1"/>
</dbReference>
<feature type="transmembrane region" description="Helical" evidence="7">
    <location>
        <begin position="100"/>
        <end position="118"/>
    </location>
</feature>
<feature type="transmembrane region" description="Helical" evidence="7">
    <location>
        <begin position="386"/>
        <end position="404"/>
    </location>
</feature>
<gene>
    <name evidence="9" type="ORF">FRZ00_05060</name>
</gene>
<dbReference type="InterPro" id="IPR020846">
    <property type="entry name" value="MFS_dom"/>
</dbReference>
<keyword evidence="2" id="KW-1003">Cell membrane</keyword>
<feature type="transmembrane region" description="Helical" evidence="7">
    <location>
        <begin position="320"/>
        <end position="339"/>
    </location>
</feature>
<evidence type="ECO:0000256" key="6">
    <source>
        <dbReference type="SAM" id="MobiDB-lite"/>
    </source>
</evidence>